<dbReference type="OrthoDB" id="1434354at2759"/>
<comment type="caution">
    <text evidence="4">The sequence shown here is derived from an EMBL/GenBank/DDBJ whole genome shotgun (WGS) entry which is preliminary data.</text>
</comment>
<feature type="coiled-coil region" evidence="1">
    <location>
        <begin position="393"/>
        <end position="526"/>
    </location>
</feature>
<name>A0A3F2RIJ0_9STRA</name>
<evidence type="ECO:0000256" key="2">
    <source>
        <dbReference type="SAM" id="MobiDB-lite"/>
    </source>
</evidence>
<gene>
    <name evidence="3" type="ORF">BBJ29_008439</name>
    <name evidence="4" type="ORF">BBP00_00007382</name>
</gene>
<evidence type="ECO:0000313" key="4">
    <source>
        <dbReference type="EMBL" id="RLN57728.1"/>
    </source>
</evidence>
<dbReference type="SUPFAM" id="SSF101576">
    <property type="entry name" value="Supernatant protein factor (SPF), C-terminal domain"/>
    <property type="match status" value="1"/>
</dbReference>
<feature type="compositionally biased region" description="Basic and acidic residues" evidence="2">
    <location>
        <begin position="1147"/>
        <end position="1163"/>
    </location>
</feature>
<feature type="region of interest" description="Disordered" evidence="2">
    <location>
        <begin position="1109"/>
        <end position="1179"/>
    </location>
</feature>
<feature type="region of interest" description="Disordered" evidence="2">
    <location>
        <begin position="145"/>
        <end position="167"/>
    </location>
</feature>
<dbReference type="EMBL" id="MBDO02000296">
    <property type="protein sequence ID" value="RLN57728.1"/>
    <property type="molecule type" value="Genomic_DNA"/>
</dbReference>
<feature type="coiled-coil region" evidence="1">
    <location>
        <begin position="192"/>
        <end position="331"/>
    </location>
</feature>
<dbReference type="Proteomes" id="UP000284657">
    <property type="component" value="Unassembled WGS sequence"/>
</dbReference>
<evidence type="ECO:0000313" key="5">
    <source>
        <dbReference type="Proteomes" id="UP000277300"/>
    </source>
</evidence>
<dbReference type="Proteomes" id="UP000277300">
    <property type="component" value="Unassembled WGS sequence"/>
</dbReference>
<proteinExistence type="predicted"/>
<feature type="compositionally biased region" description="Basic and acidic residues" evidence="2">
    <location>
        <begin position="605"/>
        <end position="624"/>
    </location>
</feature>
<dbReference type="Gene3D" id="2.60.120.680">
    <property type="entry name" value="GOLD domain"/>
    <property type="match status" value="1"/>
</dbReference>
<keyword evidence="1" id="KW-0175">Coiled coil</keyword>
<accession>A0A3F2RIJ0</accession>
<dbReference type="EMBL" id="MBAD02002651">
    <property type="protein sequence ID" value="RLN45710.1"/>
    <property type="molecule type" value="Genomic_DNA"/>
</dbReference>
<dbReference type="AlphaFoldDB" id="A0A3F2RIJ0"/>
<evidence type="ECO:0000313" key="6">
    <source>
        <dbReference type="Proteomes" id="UP000284657"/>
    </source>
</evidence>
<sequence length="1179" mass="133485">MAADVSARVHLVAEKLQQKAQDAQRKGNDNIARALSASVSDLRQAMALISEQRHLLARRRAEGVDEEDDADAHVQQLATQLGRVEAMLGKKSEDMKAKGNENAAGALQQSAATVEQGRKLLLEQQQQIFGLLGRWEKIQDVVSDKERRRGSVATSGGEGDEKELETPHGQVIARARQLKQLEALLKEVFPECNEMEELREELEKVRDQREGKSEQIKNECEQLHQELKAAKEKLEESRQETLEVNQMLEQESSTLEEAKKELARQKEREIQRQEEVSALLEQQTETCHAMEELDALVTEKDQLVNKYADEIEKLRDQLESATVAVSEITEEASTEQCQEDIEMNLNVDGAENDHVNDVPVLELEGVGLQPTDITVEEQVETALAENDADFKDSSELEGTHADLQRKLADYEEQSQAQQDTISTLEQEQSELQQQIEHLTNAKAQVIEDLHSGKEETARLMQQLSALEREQGKFQQQNELLTKDKQQVIDKLQSAHEEEALRLLQRITDSDNTVEELSAQLAEMQEALKVKSAGKSEVTSALERCEIELSSCRTELEDRAHECSKLQGDLQSTQDVKDAEHEKRAELLNGMRKENDELLKQVTESNQEREQAEAARKTSEAHLQEVQRTQEMRQADFDQYAAEKGRAIAELEEETQRLESERTQVDNQIQELMLKIQELEMEKKQLEEECQRVKEAEQAAFEARLSTAANAVQTAKQDLLKVLAAKEEALKKLRLQVLELQEELHTLQEEKAAHELEREQKELDELQTSRQKMQSEKELALRLQRREALVAGFEKQVSSIVKELQQRLENHSTAFREVCDFRDEHRASLFAKDSGADNVKGTTGHKGEIEYDECLVMRSGVVIKAGASFQLPVICEKRGWRVVWNFTVKEEATDVAFKLTAIPESNAMEIEIVASERMNEKSGVFQVQHDNTTLVFEWDNSFSWLNEKTLDYHVSIQEPLTPQAQKVRHSKRELQFKAKLLEDGLALIQGEAERRSDLSATLEQLHECESAKETHLAEFAARKEEVLAQKTRFQEDMEAQKTILSAMLQEQDELEDVEHNIARAWAAAAAERQDVEMTLQLAGSLEALTQELEQQVMIVAEELARPITTTAETVNNSKSEDSECKGPEGVNGVAEIREVEVDSSVHSSPEEKHGQPSVENHPEDASTELTTKDSSASDDQ</sequence>
<dbReference type="InterPro" id="IPR036598">
    <property type="entry name" value="GOLD_dom_sf"/>
</dbReference>
<protein>
    <recommendedName>
        <fullName evidence="7">GOLD domain-containing protein</fullName>
    </recommendedName>
</protein>
<evidence type="ECO:0000313" key="3">
    <source>
        <dbReference type="EMBL" id="RLN45710.1"/>
    </source>
</evidence>
<organism evidence="4 5">
    <name type="scientific">Phytophthora kernoviae</name>
    <dbReference type="NCBI Taxonomy" id="325452"/>
    <lineage>
        <taxon>Eukaryota</taxon>
        <taxon>Sar</taxon>
        <taxon>Stramenopiles</taxon>
        <taxon>Oomycota</taxon>
        <taxon>Peronosporomycetes</taxon>
        <taxon>Peronosporales</taxon>
        <taxon>Peronosporaceae</taxon>
        <taxon>Phytophthora</taxon>
    </lineage>
</organism>
<feature type="region of interest" description="Disordered" evidence="2">
    <location>
        <begin position="602"/>
        <end position="624"/>
    </location>
</feature>
<evidence type="ECO:0008006" key="7">
    <source>
        <dbReference type="Google" id="ProtNLM"/>
    </source>
</evidence>
<reference evidence="5 6" key="1">
    <citation type="submission" date="2018-07" db="EMBL/GenBank/DDBJ databases">
        <title>Genome sequencing of oomycete isolates from Chile give support for New Zealand origin for Phytophthora kernoviae and make available the first Nothophytophthora sp. genome.</title>
        <authorList>
            <person name="Studholme D.J."/>
            <person name="Sanfuentes E."/>
            <person name="Panda P."/>
            <person name="Hill R."/>
            <person name="Sambles C."/>
            <person name="Grant M."/>
            <person name="Williams N.M."/>
            <person name="Mcdougal R.L."/>
        </authorList>
    </citation>
    <scope>NUCLEOTIDE SEQUENCE [LARGE SCALE GENOMIC DNA]</scope>
    <source>
        <strain evidence="4">Chile6</strain>
        <strain evidence="3">Chile7</strain>
    </source>
</reference>
<evidence type="ECO:0000256" key="1">
    <source>
        <dbReference type="SAM" id="Coils"/>
    </source>
</evidence>